<evidence type="ECO:0000256" key="1">
    <source>
        <dbReference type="ARBA" id="ARBA00022448"/>
    </source>
</evidence>
<evidence type="ECO:0000256" key="2">
    <source>
        <dbReference type="ARBA" id="ARBA00022741"/>
    </source>
</evidence>
<organism evidence="5 6">
    <name type="scientific">Candidatus Reconcilbacillus cellulovorans</name>
    <dbReference type="NCBI Taxonomy" id="1906605"/>
    <lineage>
        <taxon>Bacteria</taxon>
        <taxon>Bacillati</taxon>
        <taxon>Bacillota</taxon>
        <taxon>Bacilli</taxon>
        <taxon>Bacillales</taxon>
        <taxon>Paenibacillaceae</taxon>
        <taxon>Candidatus Reconcilbacillus</taxon>
    </lineage>
</organism>
<evidence type="ECO:0000313" key="5">
    <source>
        <dbReference type="EMBL" id="PDO11426.1"/>
    </source>
</evidence>
<accession>A0A2A6E3M3</accession>
<sequence length="323" mass="37168">MIRMRKVSKIYKVHHRTEGFWASLKSVFHREYKTVTAVDRIDLQVNRGEIRGLIGPNGAGKSTTIKILAGVLHPSSGEVQVMGMVPWKEREKYVRRLGVVFGQKSQLWWDLPAVDTFALQKEMYKIPTSAYRERLDYFSHLLGIGEVMQKPVRQLSLGERMKCELVCAMLHEPPLIFLDEPTIGLDVVSKESIRNFIKHVNRDKQTTFILTTHDLSDLEDLCEKVTIINKGVVVFDDTLDKLRAYFSNKKIVEIHFDRPVAKSDLDGFDVREFTPLAATIEFAMDETGDIRRELGRVLDRLPVRDINVGNIRIEEVIKQIYLT</sequence>
<dbReference type="Pfam" id="PF00005">
    <property type="entry name" value="ABC_tran"/>
    <property type="match status" value="1"/>
</dbReference>
<evidence type="ECO:0000259" key="4">
    <source>
        <dbReference type="PROSITE" id="PS50893"/>
    </source>
</evidence>
<dbReference type="GO" id="GO:0005524">
    <property type="term" value="F:ATP binding"/>
    <property type="evidence" value="ECO:0007669"/>
    <property type="project" value="UniProtKB-KW"/>
</dbReference>
<dbReference type="GO" id="GO:0016887">
    <property type="term" value="F:ATP hydrolysis activity"/>
    <property type="evidence" value="ECO:0007669"/>
    <property type="project" value="InterPro"/>
</dbReference>
<keyword evidence="1" id="KW-0813">Transport</keyword>
<dbReference type="InterPro" id="IPR027417">
    <property type="entry name" value="P-loop_NTPase"/>
</dbReference>
<dbReference type="EMBL" id="MOXJ01000003">
    <property type="protein sequence ID" value="PDO11426.1"/>
    <property type="molecule type" value="Genomic_DNA"/>
</dbReference>
<keyword evidence="2" id="KW-0547">Nucleotide-binding</keyword>
<dbReference type="PANTHER" id="PTHR42711:SF1">
    <property type="entry name" value="ABC-TRANSPORT PROTEIN, ATP-BINDING COMPONENT"/>
    <property type="match status" value="1"/>
</dbReference>
<dbReference type="Gene3D" id="3.40.50.300">
    <property type="entry name" value="P-loop containing nucleotide triphosphate hydrolases"/>
    <property type="match status" value="1"/>
</dbReference>
<dbReference type="PANTHER" id="PTHR42711">
    <property type="entry name" value="ABC TRANSPORTER ATP-BINDING PROTEIN"/>
    <property type="match status" value="1"/>
</dbReference>
<dbReference type="SMART" id="SM00382">
    <property type="entry name" value="AAA"/>
    <property type="match status" value="1"/>
</dbReference>
<dbReference type="AlphaFoldDB" id="A0A2A6E3M3"/>
<feature type="domain" description="ABC transporter" evidence="4">
    <location>
        <begin position="22"/>
        <end position="255"/>
    </location>
</feature>
<keyword evidence="3" id="KW-0067">ATP-binding</keyword>
<protein>
    <submittedName>
        <fullName evidence="5">ABC transporter</fullName>
    </submittedName>
</protein>
<dbReference type="InterPro" id="IPR003593">
    <property type="entry name" value="AAA+_ATPase"/>
</dbReference>
<dbReference type="InterPro" id="IPR003439">
    <property type="entry name" value="ABC_transporter-like_ATP-bd"/>
</dbReference>
<gene>
    <name evidence="5" type="ORF">BLM47_02655</name>
</gene>
<evidence type="ECO:0000256" key="3">
    <source>
        <dbReference type="ARBA" id="ARBA00022840"/>
    </source>
</evidence>
<evidence type="ECO:0000313" key="6">
    <source>
        <dbReference type="Proteomes" id="UP000243688"/>
    </source>
</evidence>
<dbReference type="PROSITE" id="PS50893">
    <property type="entry name" value="ABC_TRANSPORTER_2"/>
    <property type="match status" value="1"/>
</dbReference>
<comment type="caution">
    <text evidence="5">The sequence shown here is derived from an EMBL/GenBank/DDBJ whole genome shotgun (WGS) entry which is preliminary data.</text>
</comment>
<dbReference type="InterPro" id="IPR050763">
    <property type="entry name" value="ABC_transporter_ATP-binding"/>
</dbReference>
<dbReference type="Proteomes" id="UP000243688">
    <property type="component" value="Unassembled WGS sequence"/>
</dbReference>
<reference evidence="5 6" key="1">
    <citation type="submission" date="2016-12" db="EMBL/GenBank/DDBJ databases">
        <title>Candidatus Reconcilibacillus cellulovorans genome.</title>
        <authorList>
            <person name="Kolinko S."/>
            <person name="Wu Y.-W."/>
            <person name="Tachea F."/>
            <person name="Denzel E."/>
            <person name="Hiras J."/>
            <person name="Baecker N."/>
            <person name="Chan L.J."/>
            <person name="Eichorst S.A."/>
            <person name="Frey D."/>
            <person name="Adams P.D."/>
            <person name="Pray T."/>
            <person name="Tanjore D."/>
            <person name="Petzold C.J."/>
            <person name="Gladden J.M."/>
            <person name="Simmons B.A."/>
            <person name="Singer S.W."/>
        </authorList>
    </citation>
    <scope>NUCLEOTIDE SEQUENCE [LARGE SCALE GENOMIC DNA]</scope>
    <source>
        <strain evidence="5">JTherm</strain>
    </source>
</reference>
<name>A0A2A6E3M3_9BACL</name>
<dbReference type="SUPFAM" id="SSF52540">
    <property type="entry name" value="P-loop containing nucleoside triphosphate hydrolases"/>
    <property type="match status" value="1"/>
</dbReference>
<proteinExistence type="predicted"/>